<dbReference type="InterPro" id="IPR009937">
    <property type="entry name" value="Phage_holin_3_6"/>
</dbReference>
<evidence type="ECO:0000313" key="3">
    <source>
        <dbReference type="Proteomes" id="UP001589654"/>
    </source>
</evidence>
<evidence type="ECO:0000256" key="1">
    <source>
        <dbReference type="SAM" id="Phobius"/>
    </source>
</evidence>
<keyword evidence="3" id="KW-1185">Reference proteome</keyword>
<dbReference type="Pfam" id="PF07332">
    <property type="entry name" value="Phage_holin_3_6"/>
    <property type="match status" value="1"/>
</dbReference>
<organism evidence="2 3">
    <name type="scientific">Echinicola jeungdonensis</name>
    <dbReference type="NCBI Taxonomy" id="709343"/>
    <lineage>
        <taxon>Bacteria</taxon>
        <taxon>Pseudomonadati</taxon>
        <taxon>Bacteroidota</taxon>
        <taxon>Cytophagia</taxon>
        <taxon>Cytophagales</taxon>
        <taxon>Cyclobacteriaceae</taxon>
        <taxon>Echinicola</taxon>
    </lineage>
</organism>
<sequence>MLNFSEIGNTIKKLIEVRIQILKKDIEEELSSIVTRITILILMVIASILVLLFASLALAFYFGELTYSNYLGFLYVALIYLLFFLILYIIKDQRGLQNGIQNVLKKFVFFSKNNKKTND</sequence>
<comment type="caution">
    <text evidence="2">The sequence shown here is derived from an EMBL/GenBank/DDBJ whole genome shotgun (WGS) entry which is preliminary data.</text>
</comment>
<feature type="transmembrane region" description="Helical" evidence="1">
    <location>
        <begin position="39"/>
        <end position="63"/>
    </location>
</feature>
<dbReference type="EMBL" id="JBHMEW010000011">
    <property type="protein sequence ID" value="MFB9210859.1"/>
    <property type="molecule type" value="Genomic_DNA"/>
</dbReference>
<dbReference type="RefSeq" id="WP_290247405.1">
    <property type="nucleotide sequence ID" value="NZ_JAUFQT010000001.1"/>
</dbReference>
<evidence type="ECO:0000313" key="2">
    <source>
        <dbReference type="EMBL" id="MFB9210859.1"/>
    </source>
</evidence>
<feature type="transmembrane region" description="Helical" evidence="1">
    <location>
        <begin position="69"/>
        <end position="90"/>
    </location>
</feature>
<protein>
    <submittedName>
        <fullName evidence="2">Phage holin family protein</fullName>
    </submittedName>
</protein>
<reference evidence="2 3" key="1">
    <citation type="submission" date="2024-09" db="EMBL/GenBank/DDBJ databases">
        <authorList>
            <person name="Sun Q."/>
            <person name="Mori K."/>
        </authorList>
    </citation>
    <scope>NUCLEOTIDE SEQUENCE [LARGE SCALE GENOMIC DNA]</scope>
    <source>
        <strain evidence="2 3">CECT 7682</strain>
    </source>
</reference>
<gene>
    <name evidence="2" type="ORF">ACFFUR_03510</name>
</gene>
<keyword evidence="1" id="KW-0812">Transmembrane</keyword>
<name>A0ABV5J220_9BACT</name>
<dbReference type="Proteomes" id="UP001589654">
    <property type="component" value="Unassembled WGS sequence"/>
</dbReference>
<keyword evidence="1" id="KW-1133">Transmembrane helix</keyword>
<accession>A0ABV5J220</accession>
<proteinExistence type="predicted"/>
<keyword evidence="1" id="KW-0472">Membrane</keyword>